<evidence type="ECO:0000313" key="6">
    <source>
        <dbReference type="EMBL" id="SNR31985.1"/>
    </source>
</evidence>
<sequence length="177" mass="20934">MLEKLKYPIGKPVIPSIITKNELTEWINTLENFPLKLEALVKNLTKDQLDTQYRESGWTIRQVIHHCADSHQNSYIRFKYTLTEDKPIIKAYYEDRWAELFDTKSAPINLSLNMLKALHAKWVYLLNGLKPEELKKEFIHPDGNELVSLETNIGIYAWHCNHHFAHIYNLMKTKQWV</sequence>
<evidence type="ECO:0000313" key="7">
    <source>
        <dbReference type="Proteomes" id="UP000198412"/>
    </source>
</evidence>
<dbReference type="RefSeq" id="WP_089376635.1">
    <property type="nucleotide sequence ID" value="NZ_FZNX01000001.1"/>
</dbReference>
<dbReference type="GO" id="GO:0016787">
    <property type="term" value="F:hydrolase activity"/>
    <property type="evidence" value="ECO:0007669"/>
    <property type="project" value="UniProtKB-KW"/>
</dbReference>
<dbReference type="EMBL" id="FZNX01000001">
    <property type="protein sequence ID" value="SNR31985.1"/>
    <property type="molecule type" value="Genomic_DNA"/>
</dbReference>
<dbReference type="Pfam" id="PF12867">
    <property type="entry name" value="DinB_2"/>
    <property type="match status" value="1"/>
</dbReference>
<keyword evidence="7" id="KW-1185">Reference proteome</keyword>
<dbReference type="InterPro" id="IPR023774">
    <property type="entry name" value="Put_metal_dep_hydrolase_YfiT"/>
</dbReference>
<dbReference type="Proteomes" id="UP000198412">
    <property type="component" value="Unassembled WGS sequence"/>
</dbReference>
<dbReference type="SUPFAM" id="SSF109854">
    <property type="entry name" value="DinB/YfiT-like putative metalloenzymes"/>
    <property type="match status" value="1"/>
</dbReference>
<dbReference type="AlphaFoldDB" id="A0A238VC71"/>
<dbReference type="NCBIfam" id="NF009807">
    <property type="entry name" value="PRK13291.1"/>
    <property type="match status" value="1"/>
</dbReference>
<feature type="domain" description="DinB-like" evidence="5">
    <location>
        <begin position="36"/>
        <end position="167"/>
    </location>
</feature>
<keyword evidence="1" id="KW-0963">Cytoplasm</keyword>
<evidence type="ECO:0000256" key="4">
    <source>
        <dbReference type="ARBA" id="ARBA00022833"/>
    </source>
</evidence>
<evidence type="ECO:0000256" key="3">
    <source>
        <dbReference type="ARBA" id="ARBA00022801"/>
    </source>
</evidence>
<evidence type="ECO:0000259" key="5">
    <source>
        <dbReference type="Pfam" id="PF12867"/>
    </source>
</evidence>
<reference evidence="7" key="1">
    <citation type="submission" date="2017-06" db="EMBL/GenBank/DDBJ databases">
        <authorList>
            <person name="Varghese N."/>
            <person name="Submissions S."/>
        </authorList>
    </citation>
    <scope>NUCLEOTIDE SEQUENCE [LARGE SCALE GENOMIC DNA]</scope>
    <source>
        <strain evidence="7">DSM 27993</strain>
    </source>
</reference>
<gene>
    <name evidence="6" type="ORF">SAMN04488111_0270</name>
</gene>
<dbReference type="HAMAP" id="MF_01256">
    <property type="entry name" value="YfiT_hydrol"/>
    <property type="match status" value="1"/>
</dbReference>
<dbReference type="InterPro" id="IPR034660">
    <property type="entry name" value="DinB/YfiT-like"/>
</dbReference>
<dbReference type="InterPro" id="IPR024775">
    <property type="entry name" value="DinB-like"/>
</dbReference>
<dbReference type="Gene3D" id="1.20.120.450">
    <property type="entry name" value="dinb family like domain"/>
    <property type="match status" value="1"/>
</dbReference>
<organism evidence="6 7">
    <name type="scientific">Lutibacter flavus</name>
    <dbReference type="NCBI Taxonomy" id="691689"/>
    <lineage>
        <taxon>Bacteria</taxon>
        <taxon>Pseudomonadati</taxon>
        <taxon>Bacteroidota</taxon>
        <taxon>Flavobacteriia</taxon>
        <taxon>Flavobacteriales</taxon>
        <taxon>Flavobacteriaceae</taxon>
        <taxon>Lutibacter</taxon>
    </lineage>
</organism>
<name>A0A238VC71_9FLAO</name>
<keyword evidence="3" id="KW-0378">Hydrolase</keyword>
<keyword evidence="2" id="KW-0479">Metal-binding</keyword>
<protein>
    <submittedName>
        <fullName evidence="6">DinB superfamily protein</fullName>
    </submittedName>
</protein>
<accession>A0A238VC71</accession>
<dbReference type="OrthoDB" id="9796039at2"/>
<dbReference type="GO" id="GO:0046872">
    <property type="term" value="F:metal ion binding"/>
    <property type="evidence" value="ECO:0007669"/>
    <property type="project" value="UniProtKB-KW"/>
</dbReference>
<proteinExistence type="inferred from homology"/>
<evidence type="ECO:0000256" key="2">
    <source>
        <dbReference type="ARBA" id="ARBA00022723"/>
    </source>
</evidence>
<evidence type="ECO:0000256" key="1">
    <source>
        <dbReference type="ARBA" id="ARBA00022490"/>
    </source>
</evidence>
<keyword evidence="4" id="KW-0862">Zinc</keyword>